<dbReference type="SUPFAM" id="SSF56219">
    <property type="entry name" value="DNase I-like"/>
    <property type="match status" value="1"/>
</dbReference>
<dbReference type="Proteomes" id="UP000030745">
    <property type="component" value="Unassembled WGS sequence"/>
</dbReference>
<dbReference type="RefSeq" id="XP_012206900.1">
    <property type="nucleotide sequence ID" value="XM_012351510.1"/>
</dbReference>
<dbReference type="OMA" id="CALFFDR"/>
<dbReference type="PANTHER" id="PTHR12121:SF45">
    <property type="entry name" value="NOCTURNIN"/>
    <property type="match status" value="1"/>
</dbReference>
<dbReference type="OrthoDB" id="428734at2759"/>
<keyword evidence="5" id="KW-1185">Reference proteome</keyword>
<gene>
    <name evidence="4" type="ORF">SPRG_11328</name>
</gene>
<accession>A0A067C754</accession>
<evidence type="ECO:0000256" key="2">
    <source>
        <dbReference type="ARBA" id="ARBA00022801"/>
    </source>
</evidence>
<dbReference type="VEuPathDB" id="FungiDB:SPRG_11328"/>
<dbReference type="Pfam" id="PF03372">
    <property type="entry name" value="Exo_endo_phos"/>
    <property type="match status" value="1"/>
</dbReference>
<protein>
    <recommendedName>
        <fullName evidence="3">Endonuclease/exonuclease/phosphatase domain-containing protein</fullName>
    </recommendedName>
</protein>
<name>A0A067C754_SAPPC</name>
<evidence type="ECO:0000313" key="4">
    <source>
        <dbReference type="EMBL" id="KDO22376.1"/>
    </source>
</evidence>
<reference evidence="4 5" key="1">
    <citation type="journal article" date="2013" name="PLoS Genet.">
        <title>Distinctive expansion of potential virulence genes in the genome of the oomycete fish pathogen Saprolegnia parasitica.</title>
        <authorList>
            <person name="Jiang R.H."/>
            <person name="de Bruijn I."/>
            <person name="Haas B.J."/>
            <person name="Belmonte R."/>
            <person name="Lobach L."/>
            <person name="Christie J."/>
            <person name="van den Ackerveken G."/>
            <person name="Bottin A."/>
            <person name="Bulone V."/>
            <person name="Diaz-Moreno S.M."/>
            <person name="Dumas B."/>
            <person name="Fan L."/>
            <person name="Gaulin E."/>
            <person name="Govers F."/>
            <person name="Grenville-Briggs L.J."/>
            <person name="Horner N.R."/>
            <person name="Levin J.Z."/>
            <person name="Mammella M."/>
            <person name="Meijer H.J."/>
            <person name="Morris P."/>
            <person name="Nusbaum C."/>
            <person name="Oome S."/>
            <person name="Phillips A.J."/>
            <person name="van Rooyen D."/>
            <person name="Rzeszutek E."/>
            <person name="Saraiva M."/>
            <person name="Secombes C.J."/>
            <person name="Seidl M.F."/>
            <person name="Snel B."/>
            <person name="Stassen J.H."/>
            <person name="Sykes S."/>
            <person name="Tripathy S."/>
            <person name="van den Berg H."/>
            <person name="Vega-Arreguin J.C."/>
            <person name="Wawra S."/>
            <person name="Young S.K."/>
            <person name="Zeng Q."/>
            <person name="Dieguez-Uribeondo J."/>
            <person name="Russ C."/>
            <person name="Tyler B.M."/>
            <person name="van West P."/>
        </authorList>
    </citation>
    <scope>NUCLEOTIDE SEQUENCE [LARGE SCALE GENOMIC DNA]</scope>
    <source>
        <strain evidence="4 5">CBS 223.65</strain>
    </source>
</reference>
<dbReference type="InterPro" id="IPR036691">
    <property type="entry name" value="Endo/exonu/phosph_ase_sf"/>
</dbReference>
<dbReference type="Gene3D" id="3.60.10.10">
    <property type="entry name" value="Endonuclease/exonuclease/phosphatase"/>
    <property type="match status" value="1"/>
</dbReference>
<evidence type="ECO:0000256" key="1">
    <source>
        <dbReference type="ARBA" id="ARBA00010774"/>
    </source>
</evidence>
<organism evidence="4 5">
    <name type="scientific">Saprolegnia parasitica (strain CBS 223.65)</name>
    <dbReference type="NCBI Taxonomy" id="695850"/>
    <lineage>
        <taxon>Eukaryota</taxon>
        <taxon>Sar</taxon>
        <taxon>Stramenopiles</taxon>
        <taxon>Oomycota</taxon>
        <taxon>Saprolegniomycetes</taxon>
        <taxon>Saprolegniales</taxon>
        <taxon>Saprolegniaceae</taxon>
        <taxon>Saprolegnia</taxon>
    </lineage>
</organism>
<sequence>MTGLYPRSLRSLAAASDTPSFTILQFNVLADGLSGLRDDHGGFTLAPPGSLAWAHRRQPLLDEILRFAPDIVCLEEVDHFHDWFEPQLAAHGYTGLFAPKPDSPCLQVSDQRDGCAVFVNARFRVLRHDVLSYACYVPPDTTTLQPQNQVALLVELALRDSPHEVLVACTHLKAAKDAAGEAIRTQEAAMLCRALSAKQGAGHAIVVCGDFNAVPHPTPAMPATTYATMVKDHGYASAYCQEGREPAYTTWKVRPGKEAKHTIDYIFYTSSSLAVTAIAEMPASIDACRLPSHRYPSDHMALVATLQWT</sequence>
<dbReference type="GO" id="GO:0000175">
    <property type="term" value="F:3'-5'-RNA exonuclease activity"/>
    <property type="evidence" value="ECO:0007669"/>
    <property type="project" value="TreeGrafter"/>
</dbReference>
<dbReference type="AlphaFoldDB" id="A0A067C754"/>
<dbReference type="GeneID" id="24133373"/>
<dbReference type="PANTHER" id="PTHR12121">
    <property type="entry name" value="CARBON CATABOLITE REPRESSOR PROTEIN 4"/>
    <property type="match status" value="1"/>
</dbReference>
<dbReference type="STRING" id="695850.A0A067C754"/>
<dbReference type="EMBL" id="KK583269">
    <property type="protein sequence ID" value="KDO22376.1"/>
    <property type="molecule type" value="Genomic_DNA"/>
</dbReference>
<dbReference type="KEGG" id="spar:SPRG_11328"/>
<dbReference type="GO" id="GO:0006139">
    <property type="term" value="P:nucleobase-containing compound metabolic process"/>
    <property type="evidence" value="ECO:0007669"/>
    <property type="project" value="UniProtKB-ARBA"/>
</dbReference>
<evidence type="ECO:0000259" key="3">
    <source>
        <dbReference type="Pfam" id="PF03372"/>
    </source>
</evidence>
<evidence type="ECO:0000313" key="5">
    <source>
        <dbReference type="Proteomes" id="UP000030745"/>
    </source>
</evidence>
<comment type="similarity">
    <text evidence="1">Belongs to the CCR4/nocturin family.</text>
</comment>
<proteinExistence type="inferred from homology"/>
<dbReference type="InterPro" id="IPR005135">
    <property type="entry name" value="Endo/exonuclease/phosphatase"/>
</dbReference>
<feature type="domain" description="Endonuclease/exonuclease/phosphatase" evidence="3">
    <location>
        <begin position="24"/>
        <end position="299"/>
    </location>
</feature>
<dbReference type="InterPro" id="IPR050410">
    <property type="entry name" value="CCR4/nocturin_mRNA_transcr"/>
</dbReference>
<keyword evidence="2" id="KW-0378">Hydrolase</keyword>